<proteinExistence type="predicted"/>
<dbReference type="OrthoDB" id="488598at2"/>
<dbReference type="Proteomes" id="UP000017127">
    <property type="component" value="Unassembled WGS sequence"/>
</dbReference>
<evidence type="ECO:0000256" key="1">
    <source>
        <dbReference type="SAM" id="Phobius"/>
    </source>
</evidence>
<keyword evidence="1" id="KW-0812">Transmembrane</keyword>
<organism evidence="2 3">
    <name type="scientific">Lyngbya aestuarii BL J</name>
    <dbReference type="NCBI Taxonomy" id="1348334"/>
    <lineage>
        <taxon>Bacteria</taxon>
        <taxon>Bacillati</taxon>
        <taxon>Cyanobacteriota</taxon>
        <taxon>Cyanophyceae</taxon>
        <taxon>Oscillatoriophycideae</taxon>
        <taxon>Oscillatoriales</taxon>
        <taxon>Microcoleaceae</taxon>
        <taxon>Lyngbya</taxon>
    </lineage>
</organism>
<dbReference type="RefSeq" id="WP_023066165.1">
    <property type="nucleotide sequence ID" value="NZ_AUZM01000019.1"/>
</dbReference>
<accession>U7QK88</accession>
<name>U7QK88_9CYAN</name>
<dbReference type="AlphaFoldDB" id="U7QK88"/>
<keyword evidence="1" id="KW-0472">Membrane</keyword>
<gene>
    <name evidence="2" type="ORF">M595_2356</name>
</gene>
<reference evidence="2 3" key="1">
    <citation type="journal article" date="2013" name="Front. Microbiol.">
        <title>Comparative genomic analyses of the cyanobacterium, Lyngbya aestuarii BL J, a powerful hydrogen producer.</title>
        <authorList>
            <person name="Kothari A."/>
            <person name="Vaughn M."/>
            <person name="Garcia-Pichel F."/>
        </authorList>
    </citation>
    <scope>NUCLEOTIDE SEQUENCE [LARGE SCALE GENOMIC DNA]</scope>
    <source>
        <strain evidence="2 3">BL J</strain>
    </source>
</reference>
<protein>
    <submittedName>
        <fullName evidence="2">Chlorophyll A-B binding family protein</fullName>
    </submittedName>
</protein>
<keyword evidence="3" id="KW-1185">Reference proteome</keyword>
<dbReference type="Gene3D" id="1.10.3460.10">
    <property type="entry name" value="Chlorophyll a/b binding protein domain"/>
    <property type="match status" value="1"/>
</dbReference>
<dbReference type="EMBL" id="AUZM01000019">
    <property type="protein sequence ID" value="ERT07687.1"/>
    <property type="molecule type" value="Genomic_DNA"/>
</dbReference>
<evidence type="ECO:0000313" key="2">
    <source>
        <dbReference type="EMBL" id="ERT07687.1"/>
    </source>
</evidence>
<dbReference type="Pfam" id="PF26394">
    <property type="entry name" value="Psb34"/>
    <property type="match status" value="1"/>
</dbReference>
<comment type="caution">
    <text evidence="2">The sequence shown here is derived from an EMBL/GenBank/DDBJ whole genome shotgun (WGS) entry which is preliminary data.</text>
</comment>
<feature type="transmembrane region" description="Helical" evidence="1">
    <location>
        <begin position="44"/>
        <end position="67"/>
    </location>
</feature>
<dbReference type="InterPro" id="IPR048028">
    <property type="entry name" value="Psb34-like"/>
</dbReference>
<dbReference type="PATRIC" id="fig|1348334.3.peg.2286"/>
<sequence>MTTRGYSVEEGGRLNNFAVEPKMYVDDTPKTGFTQYAEKLNGRLAMIGFVSLISLEAVTGQGIVSWLTSL</sequence>
<dbReference type="SUPFAM" id="SSF103511">
    <property type="entry name" value="Chlorophyll a-b binding protein"/>
    <property type="match status" value="1"/>
</dbReference>
<keyword evidence="1" id="KW-1133">Transmembrane helix</keyword>
<evidence type="ECO:0000313" key="3">
    <source>
        <dbReference type="Proteomes" id="UP000017127"/>
    </source>
</evidence>